<evidence type="ECO:0000313" key="8">
    <source>
        <dbReference type="Proteomes" id="UP000198951"/>
    </source>
</evidence>
<dbReference type="Pfam" id="PF00255">
    <property type="entry name" value="GSHPx"/>
    <property type="match status" value="1"/>
</dbReference>
<keyword evidence="6" id="KW-0732">Signal</keyword>
<name>A0A1H3ZYU2_9FLAO</name>
<keyword evidence="2 5" id="KW-0575">Peroxidase</keyword>
<gene>
    <name evidence="7" type="ORF">SAMN05443667_103129</name>
</gene>
<dbReference type="RefSeq" id="WP_091086200.1">
    <property type="nucleotide sequence ID" value="NZ_FNRD01000003.1"/>
</dbReference>
<keyword evidence="3 5" id="KW-0560">Oxidoreductase</keyword>
<organism evidence="7 8">
    <name type="scientific">Flavobacterium gillisiae</name>
    <dbReference type="NCBI Taxonomy" id="150146"/>
    <lineage>
        <taxon>Bacteria</taxon>
        <taxon>Pseudomonadati</taxon>
        <taxon>Bacteroidota</taxon>
        <taxon>Flavobacteriia</taxon>
        <taxon>Flavobacteriales</taxon>
        <taxon>Flavobacteriaceae</taxon>
        <taxon>Flavobacterium</taxon>
    </lineage>
</organism>
<feature type="active site" evidence="4">
    <location>
        <position position="72"/>
    </location>
</feature>
<feature type="signal peptide" evidence="6">
    <location>
        <begin position="1"/>
        <end position="21"/>
    </location>
</feature>
<dbReference type="STRING" id="150146.SAMN05443667_103129"/>
<dbReference type="PROSITE" id="PS00460">
    <property type="entry name" value="GLUTATHIONE_PEROXID_1"/>
    <property type="match status" value="1"/>
</dbReference>
<dbReference type="InterPro" id="IPR029759">
    <property type="entry name" value="GPX_AS"/>
</dbReference>
<dbReference type="SUPFAM" id="SSF52833">
    <property type="entry name" value="Thioredoxin-like"/>
    <property type="match status" value="1"/>
</dbReference>
<dbReference type="OrthoDB" id="9789406at2"/>
<dbReference type="GO" id="GO:0004601">
    <property type="term" value="F:peroxidase activity"/>
    <property type="evidence" value="ECO:0007669"/>
    <property type="project" value="UniProtKB-KW"/>
</dbReference>
<dbReference type="PROSITE" id="PS51257">
    <property type="entry name" value="PROKAR_LIPOPROTEIN"/>
    <property type="match status" value="1"/>
</dbReference>
<evidence type="ECO:0000256" key="3">
    <source>
        <dbReference type="ARBA" id="ARBA00023002"/>
    </source>
</evidence>
<dbReference type="PROSITE" id="PS51355">
    <property type="entry name" value="GLUTATHIONE_PEROXID_3"/>
    <property type="match status" value="1"/>
</dbReference>
<comment type="similarity">
    <text evidence="1 5">Belongs to the glutathione peroxidase family.</text>
</comment>
<sequence>MKKLLVLTCSALFLFSCQNQAQTKKSNKNKSEIAMEKQNIYQFKVEDLSGNVFDFASLKGKKLMIVNTASKCGLTPQYKDLEVIYKEYKDKGFVIVGFPANDFASQEPGTNEEIASFCQLNYGVTFPMMDKVSVKGDDMCAIYQFLTQKSKNGVQDSEVSWNFQKYLINENGELEKVIAPQTLPTDASVIDWIKA</sequence>
<protein>
    <recommendedName>
        <fullName evidence="5">Glutathione peroxidase</fullName>
    </recommendedName>
</protein>
<dbReference type="Proteomes" id="UP000198951">
    <property type="component" value="Unassembled WGS sequence"/>
</dbReference>
<accession>A0A1H3ZYU2</accession>
<evidence type="ECO:0000313" key="7">
    <source>
        <dbReference type="EMBL" id="SEA28866.1"/>
    </source>
</evidence>
<dbReference type="PIRSF" id="PIRSF000303">
    <property type="entry name" value="Glutathion_perox"/>
    <property type="match status" value="1"/>
</dbReference>
<dbReference type="PANTHER" id="PTHR11592:SF78">
    <property type="entry name" value="GLUTATHIONE PEROXIDASE"/>
    <property type="match status" value="1"/>
</dbReference>
<dbReference type="Gene3D" id="3.40.30.10">
    <property type="entry name" value="Glutaredoxin"/>
    <property type="match status" value="1"/>
</dbReference>
<dbReference type="PRINTS" id="PR01011">
    <property type="entry name" value="GLUTPROXDASE"/>
</dbReference>
<dbReference type="EMBL" id="FNRD01000003">
    <property type="protein sequence ID" value="SEA28866.1"/>
    <property type="molecule type" value="Genomic_DNA"/>
</dbReference>
<dbReference type="GO" id="GO:0034599">
    <property type="term" value="P:cellular response to oxidative stress"/>
    <property type="evidence" value="ECO:0007669"/>
    <property type="project" value="TreeGrafter"/>
</dbReference>
<dbReference type="InterPro" id="IPR036249">
    <property type="entry name" value="Thioredoxin-like_sf"/>
</dbReference>
<dbReference type="AlphaFoldDB" id="A0A1H3ZYU2"/>
<evidence type="ECO:0000256" key="2">
    <source>
        <dbReference type="ARBA" id="ARBA00022559"/>
    </source>
</evidence>
<proteinExistence type="inferred from homology"/>
<evidence type="ECO:0000256" key="5">
    <source>
        <dbReference type="RuleBase" id="RU000499"/>
    </source>
</evidence>
<dbReference type="CDD" id="cd00340">
    <property type="entry name" value="GSH_Peroxidase"/>
    <property type="match status" value="1"/>
</dbReference>
<dbReference type="FunFam" id="3.40.30.10:FF:000010">
    <property type="entry name" value="Glutathione peroxidase"/>
    <property type="match status" value="1"/>
</dbReference>
<evidence type="ECO:0000256" key="4">
    <source>
        <dbReference type="PIRSR" id="PIRSR000303-1"/>
    </source>
</evidence>
<evidence type="ECO:0000256" key="1">
    <source>
        <dbReference type="ARBA" id="ARBA00006926"/>
    </source>
</evidence>
<dbReference type="InterPro" id="IPR000889">
    <property type="entry name" value="Glutathione_peroxidase"/>
</dbReference>
<dbReference type="PANTHER" id="PTHR11592">
    <property type="entry name" value="GLUTATHIONE PEROXIDASE"/>
    <property type="match status" value="1"/>
</dbReference>
<keyword evidence="8" id="KW-1185">Reference proteome</keyword>
<evidence type="ECO:0000256" key="6">
    <source>
        <dbReference type="SAM" id="SignalP"/>
    </source>
</evidence>
<feature type="chain" id="PRO_5011731024" description="Glutathione peroxidase" evidence="6">
    <location>
        <begin position="22"/>
        <end position="195"/>
    </location>
</feature>
<reference evidence="8" key="1">
    <citation type="submission" date="2016-10" db="EMBL/GenBank/DDBJ databases">
        <authorList>
            <person name="Varghese N."/>
            <person name="Submissions S."/>
        </authorList>
    </citation>
    <scope>NUCLEOTIDE SEQUENCE [LARGE SCALE GENOMIC DNA]</scope>
    <source>
        <strain evidence="8">DSM 22376</strain>
    </source>
</reference>